<dbReference type="Proteomes" id="UP001172101">
    <property type="component" value="Unassembled WGS sequence"/>
</dbReference>
<organism evidence="2 3">
    <name type="scientific">Lasiosphaeria miniovina</name>
    <dbReference type="NCBI Taxonomy" id="1954250"/>
    <lineage>
        <taxon>Eukaryota</taxon>
        <taxon>Fungi</taxon>
        <taxon>Dikarya</taxon>
        <taxon>Ascomycota</taxon>
        <taxon>Pezizomycotina</taxon>
        <taxon>Sordariomycetes</taxon>
        <taxon>Sordariomycetidae</taxon>
        <taxon>Sordariales</taxon>
        <taxon>Lasiosphaeriaceae</taxon>
        <taxon>Lasiosphaeria</taxon>
    </lineage>
</organism>
<gene>
    <name evidence="2" type="ORF">B0T26DRAFT_688192</name>
</gene>
<feature type="chain" id="PRO_5041435037" description="Secreted protein" evidence="1">
    <location>
        <begin position="20"/>
        <end position="76"/>
    </location>
</feature>
<keyword evidence="1" id="KW-0732">Signal</keyword>
<dbReference type="EMBL" id="JAUIRO010000001">
    <property type="protein sequence ID" value="KAK0734349.1"/>
    <property type="molecule type" value="Genomic_DNA"/>
</dbReference>
<evidence type="ECO:0000256" key="1">
    <source>
        <dbReference type="SAM" id="SignalP"/>
    </source>
</evidence>
<evidence type="ECO:0008006" key="4">
    <source>
        <dbReference type="Google" id="ProtNLM"/>
    </source>
</evidence>
<dbReference type="RefSeq" id="XP_060303226.1">
    <property type="nucleotide sequence ID" value="XM_060440967.1"/>
</dbReference>
<sequence>MMIPLFVFFFLLSTSSFMGSDFPPHTNTHWMEQGDGTGHFVRVCGGFLSGGLSFHLMVSKAARPTLGSRSIPTHLP</sequence>
<name>A0AA40BHI2_9PEZI</name>
<protein>
    <recommendedName>
        <fullName evidence="4">Secreted protein</fullName>
    </recommendedName>
</protein>
<feature type="signal peptide" evidence="1">
    <location>
        <begin position="1"/>
        <end position="19"/>
    </location>
</feature>
<comment type="caution">
    <text evidence="2">The sequence shown here is derived from an EMBL/GenBank/DDBJ whole genome shotgun (WGS) entry which is preliminary data.</text>
</comment>
<evidence type="ECO:0000313" key="2">
    <source>
        <dbReference type="EMBL" id="KAK0734349.1"/>
    </source>
</evidence>
<reference evidence="2" key="1">
    <citation type="submission" date="2023-06" db="EMBL/GenBank/DDBJ databases">
        <title>Genome-scale phylogeny and comparative genomics of the fungal order Sordariales.</title>
        <authorList>
            <consortium name="Lawrence Berkeley National Laboratory"/>
            <person name="Hensen N."/>
            <person name="Bonometti L."/>
            <person name="Westerberg I."/>
            <person name="Brannstrom I.O."/>
            <person name="Guillou S."/>
            <person name="Cros-Aarteil S."/>
            <person name="Calhoun S."/>
            <person name="Haridas S."/>
            <person name="Kuo A."/>
            <person name="Mondo S."/>
            <person name="Pangilinan J."/>
            <person name="Riley R."/>
            <person name="LaButti K."/>
            <person name="Andreopoulos B."/>
            <person name="Lipzen A."/>
            <person name="Chen C."/>
            <person name="Yanf M."/>
            <person name="Daum C."/>
            <person name="Ng V."/>
            <person name="Clum A."/>
            <person name="Steindorff A."/>
            <person name="Ohm R."/>
            <person name="Martin F."/>
            <person name="Silar P."/>
            <person name="Natvig D."/>
            <person name="Lalanne C."/>
            <person name="Gautier V."/>
            <person name="Ament-velasquez S.L."/>
            <person name="Kruys A."/>
            <person name="Hutchinson M.I."/>
            <person name="Powell A.J."/>
            <person name="Barry K."/>
            <person name="Miller A.N."/>
            <person name="Grigoriev I.V."/>
            <person name="Debuchy R."/>
            <person name="Gladieux P."/>
            <person name="Thoren M.H."/>
            <person name="Johannesson H."/>
        </authorList>
    </citation>
    <scope>NUCLEOTIDE SEQUENCE</scope>
    <source>
        <strain evidence="2">SMH2392-1A</strain>
    </source>
</reference>
<dbReference type="AlphaFoldDB" id="A0AA40BHI2"/>
<accession>A0AA40BHI2</accession>
<proteinExistence type="predicted"/>
<keyword evidence="3" id="KW-1185">Reference proteome</keyword>
<dbReference type="GeneID" id="85324237"/>
<evidence type="ECO:0000313" key="3">
    <source>
        <dbReference type="Proteomes" id="UP001172101"/>
    </source>
</evidence>